<accession>A0AAI9TBC3</accession>
<dbReference type="Proteomes" id="UP001227192">
    <property type="component" value="Unassembled WGS sequence"/>
</dbReference>
<sequence>MKRITCLINNLICGPLVLPLHFPSFLGLALATFSIFAQISSRIRLNACCDTWLLSALELPRTTWDKLRAPASPQVLYGPPTHQTQLSVHHSHHSEGLYLVGNTLE</sequence>
<keyword evidence="2" id="KW-1185">Reference proteome</keyword>
<evidence type="ECO:0000313" key="2">
    <source>
        <dbReference type="Proteomes" id="UP001227192"/>
    </source>
</evidence>
<reference evidence="1" key="1">
    <citation type="submission" date="2015-06" db="EMBL/GenBank/DDBJ databases">
        <authorList>
            <person name="Nguyen H."/>
        </authorList>
    </citation>
    <scope>NUCLEOTIDE SEQUENCE</scope>
    <source>
        <strain evidence="1">DAOM 180753</strain>
    </source>
</reference>
<proteinExistence type="predicted"/>
<dbReference type="EMBL" id="LACB01000386">
    <property type="protein sequence ID" value="KAJ9483918.1"/>
    <property type="molecule type" value="Genomic_DNA"/>
</dbReference>
<protein>
    <submittedName>
        <fullName evidence="1">Uncharacterized protein</fullName>
    </submittedName>
</protein>
<reference evidence="1" key="2">
    <citation type="journal article" date="2016" name="Fungal Biol.">
        <title>Ochratoxin A production by Penicillium thymicola.</title>
        <authorList>
            <person name="Nguyen H.D.T."/>
            <person name="McMullin D.R."/>
            <person name="Ponomareva E."/>
            <person name="Riley R."/>
            <person name="Pomraning K.R."/>
            <person name="Baker S.E."/>
            <person name="Seifert K.A."/>
        </authorList>
    </citation>
    <scope>NUCLEOTIDE SEQUENCE</scope>
    <source>
        <strain evidence="1">DAOM 180753</strain>
    </source>
</reference>
<name>A0AAI9TBC3_PENTH</name>
<organism evidence="1 2">
    <name type="scientific">Penicillium thymicola</name>
    <dbReference type="NCBI Taxonomy" id="293382"/>
    <lineage>
        <taxon>Eukaryota</taxon>
        <taxon>Fungi</taxon>
        <taxon>Dikarya</taxon>
        <taxon>Ascomycota</taxon>
        <taxon>Pezizomycotina</taxon>
        <taxon>Eurotiomycetes</taxon>
        <taxon>Eurotiomycetidae</taxon>
        <taxon>Eurotiales</taxon>
        <taxon>Aspergillaceae</taxon>
        <taxon>Penicillium</taxon>
    </lineage>
</organism>
<evidence type="ECO:0000313" key="1">
    <source>
        <dbReference type="EMBL" id="KAJ9483918.1"/>
    </source>
</evidence>
<dbReference type="AlphaFoldDB" id="A0AAI9TBC3"/>
<gene>
    <name evidence="1" type="ORF">VN97_g9480</name>
</gene>
<comment type="caution">
    <text evidence="1">The sequence shown here is derived from an EMBL/GenBank/DDBJ whole genome shotgun (WGS) entry which is preliminary data.</text>
</comment>